<keyword evidence="4" id="KW-1185">Reference proteome</keyword>
<feature type="signal peptide" evidence="2">
    <location>
        <begin position="1"/>
        <end position="24"/>
    </location>
</feature>
<dbReference type="RefSeq" id="WP_229680230.1">
    <property type="nucleotide sequence ID" value="NZ_BAAAHC010000003.1"/>
</dbReference>
<gene>
    <name evidence="3" type="ORF">GCM10009545_04730</name>
</gene>
<keyword evidence="2" id="KW-0732">Signal</keyword>
<feature type="region of interest" description="Disordered" evidence="1">
    <location>
        <begin position="76"/>
        <end position="96"/>
    </location>
</feature>
<sequence length="197" mass="20471">MVRTNVLKRSGVLAAGVVLTGTLAACTGGGPTGDESPQSSGPTQAQTGPEISDPRSPFAVELCALLPADAATSLGLEPTGKVNDGPKISADAPESCAWRSRDGHTSVSLGRIKDRSIQEYYDNKSAFSDYQELTIAGHPAVRANQGDPAKDGYCVVFAAVSEREMLYAFTSDDNKTDPCGLAQKALEASIPTLPAAK</sequence>
<feature type="region of interest" description="Disordered" evidence="1">
    <location>
        <begin position="28"/>
        <end position="55"/>
    </location>
</feature>
<feature type="compositionally biased region" description="Polar residues" evidence="1">
    <location>
        <begin position="35"/>
        <end position="49"/>
    </location>
</feature>
<evidence type="ECO:0000256" key="2">
    <source>
        <dbReference type="SAM" id="SignalP"/>
    </source>
</evidence>
<name>A0ABP3LR46_9PSEU</name>
<dbReference type="Proteomes" id="UP001500220">
    <property type="component" value="Unassembled WGS sequence"/>
</dbReference>
<dbReference type="PROSITE" id="PS51257">
    <property type="entry name" value="PROKAR_LIPOPROTEIN"/>
    <property type="match status" value="1"/>
</dbReference>
<evidence type="ECO:0000313" key="3">
    <source>
        <dbReference type="EMBL" id="GAA0505769.1"/>
    </source>
</evidence>
<feature type="chain" id="PRO_5046851955" description="DUF3558 domain-containing protein" evidence="2">
    <location>
        <begin position="25"/>
        <end position="197"/>
    </location>
</feature>
<accession>A0ABP3LR46</accession>
<comment type="caution">
    <text evidence="3">The sequence shown here is derived from an EMBL/GenBank/DDBJ whole genome shotgun (WGS) entry which is preliminary data.</text>
</comment>
<proteinExistence type="predicted"/>
<organism evidence="3 4">
    <name type="scientific">Saccharopolyspora thermophila</name>
    <dbReference type="NCBI Taxonomy" id="89367"/>
    <lineage>
        <taxon>Bacteria</taxon>
        <taxon>Bacillati</taxon>
        <taxon>Actinomycetota</taxon>
        <taxon>Actinomycetes</taxon>
        <taxon>Pseudonocardiales</taxon>
        <taxon>Pseudonocardiaceae</taxon>
        <taxon>Saccharopolyspora</taxon>
    </lineage>
</organism>
<dbReference type="Pfam" id="PF12079">
    <property type="entry name" value="DUF3558"/>
    <property type="match status" value="1"/>
</dbReference>
<evidence type="ECO:0000313" key="4">
    <source>
        <dbReference type="Proteomes" id="UP001500220"/>
    </source>
</evidence>
<evidence type="ECO:0000256" key="1">
    <source>
        <dbReference type="SAM" id="MobiDB-lite"/>
    </source>
</evidence>
<evidence type="ECO:0008006" key="5">
    <source>
        <dbReference type="Google" id="ProtNLM"/>
    </source>
</evidence>
<dbReference type="EMBL" id="BAAAHC010000003">
    <property type="protein sequence ID" value="GAA0505769.1"/>
    <property type="molecule type" value="Genomic_DNA"/>
</dbReference>
<protein>
    <recommendedName>
        <fullName evidence="5">DUF3558 domain-containing protein</fullName>
    </recommendedName>
</protein>
<reference evidence="4" key="1">
    <citation type="journal article" date="2019" name="Int. J. Syst. Evol. Microbiol.">
        <title>The Global Catalogue of Microorganisms (GCM) 10K type strain sequencing project: providing services to taxonomists for standard genome sequencing and annotation.</title>
        <authorList>
            <consortium name="The Broad Institute Genomics Platform"/>
            <consortium name="The Broad Institute Genome Sequencing Center for Infectious Disease"/>
            <person name="Wu L."/>
            <person name="Ma J."/>
        </authorList>
    </citation>
    <scope>NUCLEOTIDE SEQUENCE [LARGE SCALE GENOMIC DNA]</scope>
    <source>
        <strain evidence="4">JCM 10664</strain>
    </source>
</reference>
<dbReference type="InterPro" id="IPR024520">
    <property type="entry name" value="DUF3558"/>
</dbReference>